<dbReference type="GeneTree" id="ENSGT01030000237789"/>
<dbReference type="Ensembl" id="ENSACAT00000004554.4">
    <property type="protein sequence ID" value="ENSACAP00000004453.3"/>
    <property type="gene ID" value="ENSACAG00000004584.4"/>
</dbReference>
<sequence length="102" mass="10870">VDKGTSAFTTSGQASSSELIALCLICYQKESGTKANRGAKGKKDEKQEAAKEGTILSKNGENKTEEIFYTKNSCVPPSTLSVKGQIETVKIKGTTEHSTNVL</sequence>
<dbReference type="STRING" id="28377.ENSACAP00000004453"/>
<proteinExistence type="predicted"/>
<feature type="compositionally biased region" description="Basic and acidic residues" evidence="1">
    <location>
        <begin position="41"/>
        <end position="51"/>
    </location>
</feature>
<dbReference type="Proteomes" id="UP000001646">
    <property type="component" value="Chromosome 1"/>
</dbReference>
<dbReference type="HOGENOM" id="CLU_141985_2_2_1"/>
<evidence type="ECO:0000313" key="3">
    <source>
        <dbReference type="Proteomes" id="UP000001646"/>
    </source>
</evidence>
<name>G1KCX5_ANOCA</name>
<dbReference type="Bgee" id="ENSACAG00000004584">
    <property type="expression patterns" value="Expressed in testis and 13 other cell types or tissues"/>
</dbReference>
<feature type="region of interest" description="Disordered" evidence="1">
    <location>
        <begin position="33"/>
        <end position="58"/>
    </location>
</feature>
<reference evidence="2 3" key="1">
    <citation type="submission" date="2009-12" db="EMBL/GenBank/DDBJ databases">
        <title>The Genome Sequence of Anolis carolinensis (Green Anole Lizard).</title>
        <authorList>
            <consortium name="The Genome Sequencing Platform"/>
            <person name="Di Palma F."/>
            <person name="Alfoldi J."/>
            <person name="Heiman D."/>
            <person name="Young S."/>
            <person name="Grabherr M."/>
            <person name="Johnson J."/>
            <person name="Lander E.S."/>
            <person name="Lindblad-Toh K."/>
        </authorList>
    </citation>
    <scope>NUCLEOTIDE SEQUENCE [LARGE SCALE GENOMIC DNA]</scope>
    <source>
        <strain evidence="2 3">JBL SC #1</strain>
    </source>
</reference>
<accession>G1KCX5</accession>
<evidence type="ECO:0000313" key="2">
    <source>
        <dbReference type="Ensembl" id="ENSACAP00000004453.3"/>
    </source>
</evidence>
<evidence type="ECO:0000256" key="1">
    <source>
        <dbReference type="SAM" id="MobiDB-lite"/>
    </source>
</evidence>
<dbReference type="InParanoid" id="G1KCX5"/>
<reference evidence="2" key="3">
    <citation type="submission" date="2025-09" db="UniProtKB">
        <authorList>
            <consortium name="Ensembl"/>
        </authorList>
    </citation>
    <scope>IDENTIFICATION</scope>
</reference>
<protein>
    <submittedName>
        <fullName evidence="2">Uncharacterized protein</fullName>
    </submittedName>
</protein>
<dbReference type="AlphaFoldDB" id="G1KCX5"/>
<organism evidence="2 3">
    <name type="scientific">Anolis carolinensis</name>
    <name type="common">Green anole</name>
    <name type="synonym">American chameleon</name>
    <dbReference type="NCBI Taxonomy" id="28377"/>
    <lineage>
        <taxon>Eukaryota</taxon>
        <taxon>Metazoa</taxon>
        <taxon>Chordata</taxon>
        <taxon>Craniata</taxon>
        <taxon>Vertebrata</taxon>
        <taxon>Euteleostomi</taxon>
        <taxon>Lepidosauria</taxon>
        <taxon>Squamata</taxon>
        <taxon>Bifurcata</taxon>
        <taxon>Unidentata</taxon>
        <taxon>Episquamata</taxon>
        <taxon>Toxicofera</taxon>
        <taxon>Iguania</taxon>
        <taxon>Dactyloidae</taxon>
        <taxon>Anolis</taxon>
    </lineage>
</organism>
<reference evidence="2" key="2">
    <citation type="submission" date="2025-08" db="UniProtKB">
        <authorList>
            <consortium name="Ensembl"/>
        </authorList>
    </citation>
    <scope>IDENTIFICATION</scope>
</reference>
<keyword evidence="3" id="KW-1185">Reference proteome</keyword>
<dbReference type="eggNOG" id="ENOG502S60V">
    <property type="taxonomic scope" value="Eukaryota"/>
</dbReference>